<dbReference type="AlphaFoldDB" id="A0A816GDU0"/>
<dbReference type="Proteomes" id="UP000663829">
    <property type="component" value="Unassembled WGS sequence"/>
</dbReference>
<name>A0A816GDU0_9BILA</name>
<comment type="caution">
    <text evidence="2">The sequence shown here is derived from an EMBL/GenBank/DDBJ whole genome shotgun (WGS) entry which is preliminary data.</text>
</comment>
<evidence type="ECO:0000313" key="5">
    <source>
        <dbReference type="Proteomes" id="UP000663829"/>
    </source>
</evidence>
<keyword evidence="5" id="KW-1185">Reference proteome</keyword>
<dbReference type="Proteomes" id="UP000681722">
    <property type="component" value="Unassembled WGS sequence"/>
</dbReference>
<dbReference type="Proteomes" id="UP000677228">
    <property type="component" value="Unassembled WGS sequence"/>
</dbReference>
<protein>
    <submittedName>
        <fullName evidence="2">Uncharacterized protein</fullName>
    </submittedName>
</protein>
<dbReference type="EMBL" id="CAJNOK010027238">
    <property type="protein sequence ID" value="CAF1416613.1"/>
    <property type="molecule type" value="Genomic_DNA"/>
</dbReference>
<dbReference type="EMBL" id="CAJNOQ010061580">
    <property type="protein sequence ID" value="CAF1672364.1"/>
    <property type="molecule type" value="Genomic_DNA"/>
</dbReference>
<dbReference type="EMBL" id="CAJOBA010048991">
    <property type="protein sequence ID" value="CAF4218746.1"/>
    <property type="molecule type" value="Genomic_DNA"/>
</dbReference>
<evidence type="ECO:0000313" key="3">
    <source>
        <dbReference type="EMBL" id="CAF4218746.1"/>
    </source>
</evidence>
<accession>A0A816GDU0</accession>
<sequence length="95" mass="10286">MANAVIDTTLSSSTSEIINQQLGNKEPNAIYHDLIARGQAVSSKHVFNSVTLSKLHSPSITLPRNLGVYSSSIKPYPLTLISIQPFACIDGSFLR</sequence>
<reference evidence="2" key="1">
    <citation type="submission" date="2021-02" db="EMBL/GenBank/DDBJ databases">
        <authorList>
            <person name="Nowell W R."/>
        </authorList>
    </citation>
    <scope>NUCLEOTIDE SEQUENCE</scope>
</reference>
<evidence type="ECO:0000313" key="4">
    <source>
        <dbReference type="EMBL" id="CAF4650176.1"/>
    </source>
</evidence>
<proteinExistence type="predicted"/>
<gene>
    <name evidence="2" type="ORF">GPM918_LOCUS46358</name>
    <name evidence="1" type="ORF">OVA965_LOCUS33550</name>
    <name evidence="4" type="ORF">SRO942_LOCUS50388</name>
    <name evidence="3" type="ORF">TMI583_LOCUS34442</name>
</gene>
<organism evidence="2 5">
    <name type="scientific">Didymodactylos carnosus</name>
    <dbReference type="NCBI Taxonomy" id="1234261"/>
    <lineage>
        <taxon>Eukaryota</taxon>
        <taxon>Metazoa</taxon>
        <taxon>Spiralia</taxon>
        <taxon>Gnathifera</taxon>
        <taxon>Rotifera</taxon>
        <taxon>Eurotatoria</taxon>
        <taxon>Bdelloidea</taxon>
        <taxon>Philodinida</taxon>
        <taxon>Philodinidae</taxon>
        <taxon>Didymodactylos</taxon>
    </lineage>
</organism>
<dbReference type="EMBL" id="CAJOBC010142336">
    <property type="protein sequence ID" value="CAF4650176.1"/>
    <property type="molecule type" value="Genomic_DNA"/>
</dbReference>
<evidence type="ECO:0000313" key="2">
    <source>
        <dbReference type="EMBL" id="CAF1672364.1"/>
    </source>
</evidence>
<evidence type="ECO:0000313" key="1">
    <source>
        <dbReference type="EMBL" id="CAF1416613.1"/>
    </source>
</evidence>
<dbReference type="Proteomes" id="UP000682733">
    <property type="component" value="Unassembled WGS sequence"/>
</dbReference>